<dbReference type="PANTHER" id="PTHR30204:SF98">
    <property type="entry name" value="HTH-TYPE TRANSCRIPTIONAL REGULATOR ADHR"/>
    <property type="match status" value="1"/>
</dbReference>
<dbReference type="PROSITE" id="PS50937">
    <property type="entry name" value="HTH_MERR_2"/>
    <property type="match status" value="1"/>
</dbReference>
<dbReference type="PANTHER" id="PTHR30204">
    <property type="entry name" value="REDOX-CYCLING DRUG-SENSING TRANSCRIPTIONAL ACTIVATOR SOXR"/>
    <property type="match status" value="1"/>
</dbReference>
<feature type="domain" description="HTH merR-type" evidence="2">
    <location>
        <begin position="1"/>
        <end position="67"/>
    </location>
</feature>
<dbReference type="InterPro" id="IPR000551">
    <property type="entry name" value="MerR-type_HTH_dom"/>
</dbReference>
<evidence type="ECO:0000256" key="1">
    <source>
        <dbReference type="ARBA" id="ARBA00023125"/>
    </source>
</evidence>
<dbReference type="SMART" id="SM00422">
    <property type="entry name" value="HTH_MERR"/>
    <property type="match status" value="1"/>
</dbReference>
<dbReference type="InterPro" id="IPR009061">
    <property type="entry name" value="DNA-bd_dom_put_sf"/>
</dbReference>
<protein>
    <submittedName>
        <fullName evidence="3">Transcriptional regulator</fullName>
    </submittedName>
</protein>
<dbReference type="PROSITE" id="PS00552">
    <property type="entry name" value="HTH_MERR_1"/>
    <property type="match status" value="1"/>
</dbReference>
<keyword evidence="4" id="KW-1185">Reference proteome</keyword>
<dbReference type="GO" id="GO:0003677">
    <property type="term" value="F:DNA binding"/>
    <property type="evidence" value="ECO:0007669"/>
    <property type="project" value="UniProtKB-KW"/>
</dbReference>
<keyword evidence="1" id="KW-0238">DNA-binding</keyword>
<evidence type="ECO:0000259" key="2">
    <source>
        <dbReference type="PROSITE" id="PS50937"/>
    </source>
</evidence>
<dbReference type="AlphaFoldDB" id="A0A380JCL2"/>
<dbReference type="Proteomes" id="UP000254082">
    <property type="component" value="Unassembled WGS sequence"/>
</dbReference>
<dbReference type="OrthoDB" id="9811174at2"/>
<proteinExistence type="predicted"/>
<dbReference type="EMBL" id="UHFA01000002">
    <property type="protein sequence ID" value="SUN35761.1"/>
    <property type="molecule type" value="Genomic_DNA"/>
</dbReference>
<dbReference type="CDD" id="cd01109">
    <property type="entry name" value="HTH_YyaN"/>
    <property type="match status" value="1"/>
</dbReference>
<evidence type="ECO:0000313" key="3">
    <source>
        <dbReference type="EMBL" id="SUN35761.1"/>
    </source>
</evidence>
<evidence type="ECO:0000313" key="4">
    <source>
        <dbReference type="Proteomes" id="UP000254082"/>
    </source>
</evidence>
<dbReference type="Pfam" id="PF13411">
    <property type="entry name" value="MerR_1"/>
    <property type="match status" value="1"/>
</dbReference>
<sequence>MRISEFAQKTGIKESTLRYYEKQGFLQVQRRNGIREFSDKDLEFAAFIKRLKAMGMPLLQIKRYADLRYQGSETVQERFEILQEHQLFLQSKIADYQTYLENLEDKMAIYRSMMK</sequence>
<dbReference type="RefSeq" id="WP_003000884.1">
    <property type="nucleotide sequence ID" value="NZ_UHFA01000002.1"/>
</dbReference>
<dbReference type="GO" id="GO:0003700">
    <property type="term" value="F:DNA-binding transcription factor activity"/>
    <property type="evidence" value="ECO:0007669"/>
    <property type="project" value="InterPro"/>
</dbReference>
<accession>A0A380JCL2</accession>
<dbReference type="Gene3D" id="1.10.1660.10">
    <property type="match status" value="1"/>
</dbReference>
<gene>
    <name evidence="3" type="primary">adhR_2</name>
    <name evidence="3" type="ORF">NCTC11391_00800</name>
</gene>
<organism evidence="3 4">
    <name type="scientific">Streptococcus downei MFe28</name>
    <dbReference type="NCBI Taxonomy" id="764290"/>
    <lineage>
        <taxon>Bacteria</taxon>
        <taxon>Bacillati</taxon>
        <taxon>Bacillota</taxon>
        <taxon>Bacilli</taxon>
        <taxon>Lactobacillales</taxon>
        <taxon>Streptococcaceae</taxon>
        <taxon>Streptococcus</taxon>
    </lineage>
</organism>
<dbReference type="InterPro" id="IPR047057">
    <property type="entry name" value="MerR_fam"/>
</dbReference>
<name>A0A380JCL2_STRDO</name>
<reference evidence="3 4" key="1">
    <citation type="submission" date="2018-06" db="EMBL/GenBank/DDBJ databases">
        <authorList>
            <consortium name="Pathogen Informatics"/>
            <person name="Doyle S."/>
        </authorList>
    </citation>
    <scope>NUCLEOTIDE SEQUENCE [LARGE SCALE GENOMIC DNA]</scope>
    <source>
        <strain evidence="4">NCTC 11391</strain>
    </source>
</reference>
<dbReference type="SUPFAM" id="SSF46955">
    <property type="entry name" value="Putative DNA-binding domain"/>
    <property type="match status" value="1"/>
</dbReference>